<evidence type="ECO:0008006" key="3">
    <source>
        <dbReference type="Google" id="ProtNLM"/>
    </source>
</evidence>
<keyword evidence="2" id="KW-1185">Reference proteome</keyword>
<dbReference type="AlphaFoldDB" id="A0A0D0B9U6"/>
<dbReference type="EMBL" id="KN834876">
    <property type="protein sequence ID" value="KIK50986.1"/>
    <property type="molecule type" value="Genomic_DNA"/>
</dbReference>
<gene>
    <name evidence="1" type="ORF">GYMLUDRAFT_181948</name>
</gene>
<evidence type="ECO:0000313" key="1">
    <source>
        <dbReference type="EMBL" id="KIK50986.1"/>
    </source>
</evidence>
<accession>A0A0D0B9U6</accession>
<feature type="non-terminal residue" evidence="1">
    <location>
        <position position="184"/>
    </location>
</feature>
<evidence type="ECO:0000313" key="2">
    <source>
        <dbReference type="Proteomes" id="UP000053593"/>
    </source>
</evidence>
<protein>
    <recommendedName>
        <fullName evidence="3">Transposase</fullName>
    </recommendedName>
</protein>
<name>A0A0D0B9U6_9AGAR</name>
<dbReference type="Proteomes" id="UP000053593">
    <property type="component" value="Unassembled WGS sequence"/>
</dbReference>
<sequence length="184" mass="21722">MLNKSDIDSIKAFHLTIGNHLTRKAFEQMRYLFRSDLNIESEWKTIHRMHNLSQIEPLWLDMCVKSCIAYTGQYADLDSCPECGELRRDDQGASRRRFCYISLIPRFKGFFLNKSLIELMRYRSNYSYSPDALSDVFDSDGYKALLHQNVKVDGQTLPHRYFDGKDDIALAFWHDSHQVFHRKQ</sequence>
<organism evidence="1 2">
    <name type="scientific">Collybiopsis luxurians FD-317 M1</name>
    <dbReference type="NCBI Taxonomy" id="944289"/>
    <lineage>
        <taxon>Eukaryota</taxon>
        <taxon>Fungi</taxon>
        <taxon>Dikarya</taxon>
        <taxon>Basidiomycota</taxon>
        <taxon>Agaricomycotina</taxon>
        <taxon>Agaricomycetes</taxon>
        <taxon>Agaricomycetidae</taxon>
        <taxon>Agaricales</taxon>
        <taxon>Marasmiineae</taxon>
        <taxon>Omphalotaceae</taxon>
        <taxon>Collybiopsis</taxon>
        <taxon>Collybiopsis luxurians</taxon>
    </lineage>
</organism>
<dbReference type="OrthoDB" id="3257409at2759"/>
<reference evidence="1 2" key="1">
    <citation type="submission" date="2014-04" db="EMBL/GenBank/DDBJ databases">
        <title>Evolutionary Origins and Diversification of the Mycorrhizal Mutualists.</title>
        <authorList>
            <consortium name="DOE Joint Genome Institute"/>
            <consortium name="Mycorrhizal Genomics Consortium"/>
            <person name="Kohler A."/>
            <person name="Kuo A."/>
            <person name="Nagy L.G."/>
            <person name="Floudas D."/>
            <person name="Copeland A."/>
            <person name="Barry K.W."/>
            <person name="Cichocki N."/>
            <person name="Veneault-Fourrey C."/>
            <person name="LaButti K."/>
            <person name="Lindquist E.A."/>
            <person name="Lipzen A."/>
            <person name="Lundell T."/>
            <person name="Morin E."/>
            <person name="Murat C."/>
            <person name="Riley R."/>
            <person name="Ohm R."/>
            <person name="Sun H."/>
            <person name="Tunlid A."/>
            <person name="Henrissat B."/>
            <person name="Grigoriev I.V."/>
            <person name="Hibbett D.S."/>
            <person name="Martin F."/>
        </authorList>
    </citation>
    <scope>NUCLEOTIDE SEQUENCE [LARGE SCALE GENOMIC DNA]</scope>
    <source>
        <strain evidence="1 2">FD-317 M1</strain>
    </source>
</reference>
<dbReference type="HOGENOM" id="CLU_007337_2_0_1"/>
<proteinExistence type="predicted"/>